<dbReference type="PANTHER" id="PTHR43775">
    <property type="entry name" value="FATTY ACID SYNTHASE"/>
    <property type="match status" value="1"/>
</dbReference>
<evidence type="ECO:0000259" key="2">
    <source>
        <dbReference type="SMART" id="SM00827"/>
    </source>
</evidence>
<accession>A0ABX1FYQ4</accession>
<feature type="domain" description="Malonyl-CoA:ACP transacylase (MAT)" evidence="2">
    <location>
        <begin position="1"/>
        <end position="116"/>
    </location>
</feature>
<keyword evidence="1" id="KW-0808">Transferase</keyword>
<dbReference type="SUPFAM" id="SSF52151">
    <property type="entry name" value="FabD/lysophospholipase-like"/>
    <property type="match status" value="1"/>
</dbReference>
<dbReference type="InterPro" id="IPR050091">
    <property type="entry name" value="PKS_NRPS_Biosynth_Enz"/>
</dbReference>
<reference evidence="3 4" key="1">
    <citation type="submission" date="2019-08" db="EMBL/GenBank/DDBJ databases">
        <title>Lentzea from Indian Himalayas.</title>
        <authorList>
            <person name="Mandal S."/>
            <person name="Mallick Gupta A."/>
            <person name="Maiti P.K."/>
            <person name="Sarkar J."/>
            <person name="Mandal S."/>
        </authorList>
    </citation>
    <scope>NUCLEOTIDE SEQUENCE [LARGE SCALE GENOMIC DNA]</scope>
    <source>
        <strain evidence="3 4">PSKA42</strain>
    </source>
</reference>
<sequence length="118" mass="13117">MAVAERWKSKRLNVSHAFHSPLMEPMLDDFREAISGLTFHEPVVGMSTSGDVTTVDYWVSHVRDVVRFHENVTRLGDVTLVEVGPDAQLTAMVDGLIPTLTRVKSDVESMLTALSQVH</sequence>
<name>A0ABX1FYQ4_9PSEU</name>
<dbReference type="Gene3D" id="3.40.366.10">
    <property type="entry name" value="Malonyl-Coenzyme A Acyl Carrier Protein, domain 2"/>
    <property type="match status" value="1"/>
</dbReference>
<evidence type="ECO:0000313" key="4">
    <source>
        <dbReference type="Proteomes" id="UP001515943"/>
    </source>
</evidence>
<dbReference type="InterPro" id="IPR014043">
    <property type="entry name" value="Acyl_transferase_dom"/>
</dbReference>
<protein>
    <recommendedName>
        <fullName evidence="2">Malonyl-CoA:ACP transacylase (MAT) domain-containing protein</fullName>
    </recommendedName>
</protein>
<keyword evidence="4" id="KW-1185">Reference proteome</keyword>
<dbReference type="EMBL" id="VSRL01000623">
    <property type="protein sequence ID" value="NKE64184.1"/>
    <property type="molecule type" value="Genomic_DNA"/>
</dbReference>
<dbReference type="SMART" id="SM00827">
    <property type="entry name" value="PKS_AT"/>
    <property type="match status" value="1"/>
</dbReference>
<dbReference type="InterPro" id="IPR016035">
    <property type="entry name" value="Acyl_Trfase/lysoPLipase"/>
</dbReference>
<dbReference type="Proteomes" id="UP001515943">
    <property type="component" value="Unassembled WGS sequence"/>
</dbReference>
<dbReference type="PANTHER" id="PTHR43775:SF51">
    <property type="entry name" value="INACTIVE PHENOLPHTHIOCEROL SYNTHESIS POLYKETIDE SYNTHASE TYPE I PKS1-RELATED"/>
    <property type="match status" value="1"/>
</dbReference>
<organism evidence="3 4">
    <name type="scientific">Lentzea indica</name>
    <dbReference type="NCBI Taxonomy" id="2604800"/>
    <lineage>
        <taxon>Bacteria</taxon>
        <taxon>Bacillati</taxon>
        <taxon>Actinomycetota</taxon>
        <taxon>Actinomycetes</taxon>
        <taxon>Pseudonocardiales</taxon>
        <taxon>Pseudonocardiaceae</taxon>
        <taxon>Lentzea</taxon>
    </lineage>
</organism>
<proteinExistence type="predicted"/>
<feature type="non-terminal residue" evidence="3">
    <location>
        <position position="118"/>
    </location>
</feature>
<gene>
    <name evidence="3" type="ORF">FXN61_48950</name>
</gene>
<dbReference type="InterPro" id="IPR001227">
    <property type="entry name" value="Ac_transferase_dom_sf"/>
</dbReference>
<evidence type="ECO:0000256" key="1">
    <source>
        <dbReference type="ARBA" id="ARBA00022679"/>
    </source>
</evidence>
<comment type="caution">
    <text evidence="3">The sequence shown here is derived from an EMBL/GenBank/DDBJ whole genome shotgun (WGS) entry which is preliminary data.</text>
</comment>
<dbReference type="RefSeq" id="WP_223165940.1">
    <property type="nucleotide sequence ID" value="NZ_VSRL01000623.1"/>
</dbReference>
<evidence type="ECO:0000313" key="3">
    <source>
        <dbReference type="EMBL" id="NKE64184.1"/>
    </source>
</evidence>